<evidence type="ECO:0000313" key="1">
    <source>
        <dbReference type="EMBL" id="JAE00505.1"/>
    </source>
</evidence>
<reference evidence="1" key="2">
    <citation type="journal article" date="2015" name="Data Brief">
        <title>Shoot transcriptome of the giant reed, Arundo donax.</title>
        <authorList>
            <person name="Barrero R.A."/>
            <person name="Guerrero F.D."/>
            <person name="Moolhuijzen P."/>
            <person name="Goolsby J.A."/>
            <person name="Tidwell J."/>
            <person name="Bellgard S.E."/>
            <person name="Bellgard M.I."/>
        </authorList>
    </citation>
    <scope>NUCLEOTIDE SEQUENCE</scope>
    <source>
        <tissue evidence="1">Shoot tissue taken approximately 20 cm above the soil surface</tissue>
    </source>
</reference>
<accession>A0A0A9EIE3</accession>
<name>A0A0A9EIE3_ARUDO</name>
<proteinExistence type="predicted"/>
<organism evidence="1">
    <name type="scientific">Arundo donax</name>
    <name type="common">Giant reed</name>
    <name type="synonym">Donax arundinaceus</name>
    <dbReference type="NCBI Taxonomy" id="35708"/>
    <lineage>
        <taxon>Eukaryota</taxon>
        <taxon>Viridiplantae</taxon>
        <taxon>Streptophyta</taxon>
        <taxon>Embryophyta</taxon>
        <taxon>Tracheophyta</taxon>
        <taxon>Spermatophyta</taxon>
        <taxon>Magnoliopsida</taxon>
        <taxon>Liliopsida</taxon>
        <taxon>Poales</taxon>
        <taxon>Poaceae</taxon>
        <taxon>PACMAD clade</taxon>
        <taxon>Arundinoideae</taxon>
        <taxon>Arundineae</taxon>
        <taxon>Arundo</taxon>
    </lineage>
</organism>
<dbReference type="EMBL" id="GBRH01197391">
    <property type="protein sequence ID" value="JAE00505.1"/>
    <property type="molecule type" value="Transcribed_RNA"/>
</dbReference>
<reference evidence="1" key="1">
    <citation type="submission" date="2014-09" db="EMBL/GenBank/DDBJ databases">
        <authorList>
            <person name="Magalhaes I.L.F."/>
            <person name="Oliveira U."/>
            <person name="Santos F.R."/>
            <person name="Vidigal T.H.D.A."/>
            <person name="Brescovit A.D."/>
            <person name="Santos A.J."/>
        </authorList>
    </citation>
    <scope>NUCLEOTIDE SEQUENCE</scope>
    <source>
        <tissue evidence="1">Shoot tissue taken approximately 20 cm above the soil surface</tissue>
    </source>
</reference>
<sequence length="24" mass="2761">MNKSRKQLLLLPWGRGRSSCFSVP</sequence>
<dbReference type="AlphaFoldDB" id="A0A0A9EIE3"/>
<protein>
    <submittedName>
        <fullName evidence="1">Uncharacterized protein</fullName>
    </submittedName>
</protein>